<dbReference type="Proteomes" id="UP000326565">
    <property type="component" value="Unassembled WGS sequence"/>
</dbReference>
<dbReference type="SUPFAM" id="SSF53756">
    <property type="entry name" value="UDP-Glycosyltransferase/glycogen phosphorylase"/>
    <property type="match status" value="1"/>
</dbReference>
<accession>A0A5N5WSU2</accession>
<dbReference type="EMBL" id="ML732268">
    <property type="protein sequence ID" value="KAB8071596.1"/>
    <property type="molecule type" value="Genomic_DNA"/>
</dbReference>
<reference evidence="1 2" key="1">
    <citation type="submission" date="2019-04" db="EMBL/GenBank/DDBJ databases">
        <title>Friends and foes A comparative genomics study of 23 Aspergillus species from section Flavi.</title>
        <authorList>
            <consortium name="DOE Joint Genome Institute"/>
            <person name="Kjaerbolling I."/>
            <person name="Vesth T."/>
            <person name="Frisvad J.C."/>
            <person name="Nybo J.L."/>
            <person name="Theobald S."/>
            <person name="Kildgaard S."/>
            <person name="Isbrandt T."/>
            <person name="Kuo A."/>
            <person name="Sato A."/>
            <person name="Lyhne E.K."/>
            <person name="Kogle M.E."/>
            <person name="Wiebenga A."/>
            <person name="Kun R.S."/>
            <person name="Lubbers R.J."/>
            <person name="Makela M.R."/>
            <person name="Barry K."/>
            <person name="Chovatia M."/>
            <person name="Clum A."/>
            <person name="Daum C."/>
            <person name="Haridas S."/>
            <person name="He G."/>
            <person name="LaButti K."/>
            <person name="Lipzen A."/>
            <person name="Mondo S."/>
            <person name="Riley R."/>
            <person name="Salamov A."/>
            <person name="Simmons B.A."/>
            <person name="Magnuson J.K."/>
            <person name="Henrissat B."/>
            <person name="Mortensen U.H."/>
            <person name="Larsen T.O."/>
            <person name="Devries R.P."/>
            <person name="Grigoriev I.V."/>
            <person name="Machida M."/>
            <person name="Baker S.E."/>
            <person name="Andersen M.R."/>
        </authorList>
    </citation>
    <scope>NUCLEOTIDE SEQUENCE [LARGE SCALE GENOMIC DNA]</scope>
    <source>
        <strain evidence="1 2">CBS 151.66</strain>
    </source>
</reference>
<gene>
    <name evidence="1" type="ORF">BDV29DRAFT_159317</name>
</gene>
<sequence>MYEAMKAPLAELPMYINAIYEGLGAPEKAGEPILDFWSTGLDVMVQPYSPSLEYPRSDLLPKIRFICGTPRKEIDAWVSLPAWWGELEANKAGSKPKKVAFITQGTVMVNYHNLLIPTIQACADRDDIWSSGS</sequence>
<protein>
    <submittedName>
        <fullName evidence="1">Uncharacterized protein</fullName>
    </submittedName>
</protein>
<keyword evidence="2" id="KW-1185">Reference proteome</keyword>
<evidence type="ECO:0000313" key="2">
    <source>
        <dbReference type="Proteomes" id="UP000326565"/>
    </source>
</evidence>
<evidence type="ECO:0000313" key="1">
    <source>
        <dbReference type="EMBL" id="KAB8071596.1"/>
    </source>
</evidence>
<proteinExistence type="predicted"/>
<organism evidence="1 2">
    <name type="scientific">Aspergillus leporis</name>
    <dbReference type="NCBI Taxonomy" id="41062"/>
    <lineage>
        <taxon>Eukaryota</taxon>
        <taxon>Fungi</taxon>
        <taxon>Dikarya</taxon>
        <taxon>Ascomycota</taxon>
        <taxon>Pezizomycotina</taxon>
        <taxon>Eurotiomycetes</taxon>
        <taxon>Eurotiomycetidae</taxon>
        <taxon>Eurotiales</taxon>
        <taxon>Aspergillaceae</taxon>
        <taxon>Aspergillus</taxon>
        <taxon>Aspergillus subgen. Circumdati</taxon>
    </lineage>
</organism>
<dbReference type="AlphaFoldDB" id="A0A5N5WSU2"/>
<name>A0A5N5WSU2_9EURO</name>
<dbReference type="OrthoDB" id="4501255at2759"/>